<dbReference type="OrthoDB" id="9800833at2"/>
<dbReference type="RefSeq" id="WP_006863927.1">
    <property type="nucleotide sequence ID" value="NZ_ACCL02000024.1"/>
</dbReference>
<dbReference type="Pfam" id="PF12728">
    <property type="entry name" value="HTH_17"/>
    <property type="match status" value="1"/>
</dbReference>
<proteinExistence type="predicted"/>
<gene>
    <name evidence="2" type="ORF">BRYFOR_09165</name>
</gene>
<accession>C6LKH8</accession>
<name>C6LKH8_9FIRM</name>
<dbReference type="eggNOG" id="COG3311">
    <property type="taxonomic scope" value="Bacteria"/>
</dbReference>
<evidence type="ECO:0000259" key="1">
    <source>
        <dbReference type="Pfam" id="PF12728"/>
    </source>
</evidence>
<feature type="domain" description="Helix-turn-helix" evidence="1">
    <location>
        <begin position="26"/>
        <end position="74"/>
    </location>
</feature>
<keyword evidence="3" id="KW-1185">Reference proteome</keyword>
<comment type="caution">
    <text evidence="2">The sequence shown here is derived from an EMBL/GenBank/DDBJ whole genome shotgun (WGS) entry which is preliminary data.</text>
</comment>
<evidence type="ECO:0000313" key="3">
    <source>
        <dbReference type="Proteomes" id="UP000005561"/>
    </source>
</evidence>
<organism evidence="2 3">
    <name type="scientific">Marvinbryantia formatexigens DSM 14469</name>
    <dbReference type="NCBI Taxonomy" id="478749"/>
    <lineage>
        <taxon>Bacteria</taxon>
        <taxon>Bacillati</taxon>
        <taxon>Bacillota</taxon>
        <taxon>Clostridia</taxon>
        <taxon>Lachnospirales</taxon>
        <taxon>Lachnospiraceae</taxon>
        <taxon>Marvinbryantia</taxon>
    </lineage>
</organism>
<dbReference type="InterPro" id="IPR041657">
    <property type="entry name" value="HTH_17"/>
</dbReference>
<sequence length="84" mass="9525">MFEDRVAALNKESQTIPGIPYEKRIYTVDEIQDILGIGRNSAYSLVKSGVFHSVRIGGNIRISKKSFDEWLDNKMNTCQVCETV</sequence>
<dbReference type="STRING" id="168384.SAMN05660368_03446"/>
<dbReference type="InterPro" id="IPR010093">
    <property type="entry name" value="SinI_DNA-bd"/>
</dbReference>
<evidence type="ECO:0000313" key="2">
    <source>
        <dbReference type="EMBL" id="EET58877.1"/>
    </source>
</evidence>
<reference evidence="2" key="1">
    <citation type="submission" date="2009-07" db="EMBL/GenBank/DDBJ databases">
        <authorList>
            <person name="Weinstock G."/>
            <person name="Sodergren E."/>
            <person name="Clifton S."/>
            <person name="Fulton L."/>
            <person name="Fulton B."/>
            <person name="Courtney L."/>
            <person name="Fronick C."/>
            <person name="Harrison M."/>
            <person name="Strong C."/>
            <person name="Farmer C."/>
            <person name="Delahaunty K."/>
            <person name="Markovic C."/>
            <person name="Hall O."/>
            <person name="Minx P."/>
            <person name="Tomlinson C."/>
            <person name="Mitreva M."/>
            <person name="Nelson J."/>
            <person name="Hou S."/>
            <person name="Wollam A."/>
            <person name="Pepin K.H."/>
            <person name="Johnson M."/>
            <person name="Bhonagiri V."/>
            <person name="Nash W.E."/>
            <person name="Warren W."/>
            <person name="Chinwalla A."/>
            <person name="Mardis E.R."/>
            <person name="Wilson R.K."/>
        </authorList>
    </citation>
    <scope>NUCLEOTIDE SEQUENCE [LARGE SCALE GENOMIC DNA]</scope>
    <source>
        <strain evidence="2">DSM 14469</strain>
    </source>
</reference>
<dbReference type="Proteomes" id="UP000005561">
    <property type="component" value="Unassembled WGS sequence"/>
</dbReference>
<dbReference type="NCBIfam" id="TIGR01764">
    <property type="entry name" value="excise"/>
    <property type="match status" value="1"/>
</dbReference>
<protein>
    <submittedName>
        <fullName evidence="2">DNA binding domain, excisionase family</fullName>
    </submittedName>
</protein>
<dbReference type="GO" id="GO:0003677">
    <property type="term" value="F:DNA binding"/>
    <property type="evidence" value="ECO:0007669"/>
    <property type="project" value="InterPro"/>
</dbReference>
<dbReference type="EMBL" id="ACCL02000024">
    <property type="protein sequence ID" value="EET58877.1"/>
    <property type="molecule type" value="Genomic_DNA"/>
</dbReference>
<dbReference type="AlphaFoldDB" id="C6LKH8"/>